<evidence type="ECO:0000313" key="4">
    <source>
        <dbReference type="Proteomes" id="UP000245370"/>
    </source>
</evidence>
<reference evidence="3 4" key="1">
    <citation type="submission" date="2018-05" db="EMBL/GenBank/DDBJ databases">
        <title>Brumimicrobium oceani sp. nov., isolated from coastal sediment.</title>
        <authorList>
            <person name="Kou Y."/>
        </authorList>
    </citation>
    <scope>NUCLEOTIDE SEQUENCE [LARGE SCALE GENOMIC DNA]</scope>
    <source>
        <strain evidence="3 4">C305</strain>
    </source>
</reference>
<feature type="compositionally biased region" description="Basic and acidic residues" evidence="1">
    <location>
        <begin position="117"/>
        <end position="157"/>
    </location>
</feature>
<gene>
    <name evidence="3" type="ORF">DIT68_00725</name>
</gene>
<protein>
    <recommendedName>
        <fullName evidence="5">TonB C-terminal domain-containing protein</fullName>
    </recommendedName>
</protein>
<keyword evidence="4" id="KW-1185">Reference proteome</keyword>
<keyword evidence="2" id="KW-0812">Transmembrane</keyword>
<name>A0A2U2XG83_9FLAO</name>
<reference evidence="3 4" key="2">
    <citation type="submission" date="2018-05" db="EMBL/GenBank/DDBJ databases">
        <authorList>
            <person name="Lanie J.A."/>
            <person name="Ng W.-L."/>
            <person name="Kazmierczak K.M."/>
            <person name="Andrzejewski T.M."/>
            <person name="Davidsen T.M."/>
            <person name="Wayne K.J."/>
            <person name="Tettelin H."/>
            <person name="Glass J.I."/>
            <person name="Rusch D."/>
            <person name="Podicherti R."/>
            <person name="Tsui H.-C.T."/>
            <person name="Winkler M.E."/>
        </authorList>
    </citation>
    <scope>NUCLEOTIDE SEQUENCE [LARGE SCALE GENOMIC DNA]</scope>
    <source>
        <strain evidence="3 4">C305</strain>
    </source>
</reference>
<dbReference type="Proteomes" id="UP000245370">
    <property type="component" value="Unassembled WGS sequence"/>
</dbReference>
<evidence type="ECO:0000256" key="1">
    <source>
        <dbReference type="SAM" id="MobiDB-lite"/>
    </source>
</evidence>
<feature type="region of interest" description="Disordered" evidence="1">
    <location>
        <begin position="80"/>
        <end position="165"/>
    </location>
</feature>
<dbReference type="EMBL" id="QFRJ01000001">
    <property type="protein sequence ID" value="PWH86819.1"/>
    <property type="molecule type" value="Genomic_DNA"/>
</dbReference>
<feature type="transmembrane region" description="Helical" evidence="2">
    <location>
        <begin position="12"/>
        <end position="31"/>
    </location>
</feature>
<keyword evidence="2" id="KW-0472">Membrane</keyword>
<feature type="compositionally biased region" description="Polar residues" evidence="1">
    <location>
        <begin position="95"/>
        <end position="110"/>
    </location>
</feature>
<dbReference type="OrthoDB" id="9786892at2"/>
<evidence type="ECO:0000313" key="3">
    <source>
        <dbReference type="EMBL" id="PWH86819.1"/>
    </source>
</evidence>
<dbReference type="AlphaFoldDB" id="A0A2U2XG83"/>
<keyword evidence="2" id="KW-1133">Transmembrane helix</keyword>
<evidence type="ECO:0008006" key="5">
    <source>
        <dbReference type="Google" id="ProtNLM"/>
    </source>
</evidence>
<proteinExistence type="predicted"/>
<dbReference type="RefSeq" id="WP_109357899.1">
    <property type="nucleotide sequence ID" value="NZ_QFRJ01000001.1"/>
</dbReference>
<accession>A0A2U2XG83</accession>
<comment type="caution">
    <text evidence="3">The sequence shown here is derived from an EMBL/GenBank/DDBJ whole genome shotgun (WGS) entry which is preliminary data.</text>
</comment>
<feature type="compositionally biased region" description="Basic and acidic residues" evidence="1">
    <location>
        <begin position="84"/>
        <end position="94"/>
    </location>
</feature>
<organism evidence="3 4">
    <name type="scientific">Brumimicrobium oceani</name>
    <dbReference type="NCBI Taxonomy" id="2100725"/>
    <lineage>
        <taxon>Bacteria</taxon>
        <taxon>Pseudomonadati</taxon>
        <taxon>Bacteroidota</taxon>
        <taxon>Flavobacteriia</taxon>
        <taxon>Flavobacteriales</taxon>
        <taxon>Crocinitomicaceae</taxon>
        <taxon>Brumimicrobium</taxon>
    </lineage>
</organism>
<sequence length="266" mass="30362">MDKILDFIEKHKYGILITIVVHVALFVYFQLATYKEAILFEPWNFTTANDEVQDDIAITPDQIETPEERQLFNPQEKVTSFVKDQNDSRTRSLKENVNYTSSFQKSSAEQMENDYEQSLKDEIRRKREERNARKAETSAGEQKVDKKNEDKKNDHKSSGSSSEAVGGKTMVSFSLINRHPLNHNDWYVRNPGYTCGNVNGTVTVSISVDVGGVVTSATVIDEQSQNASACMLQRAREYALKSRFNYAGDAPKKQEGTITYRFVYRE</sequence>
<evidence type="ECO:0000256" key="2">
    <source>
        <dbReference type="SAM" id="Phobius"/>
    </source>
</evidence>